<proteinExistence type="predicted"/>
<dbReference type="Proteomes" id="UP000887574">
    <property type="component" value="Unplaced"/>
</dbReference>
<evidence type="ECO:0000256" key="1">
    <source>
        <dbReference type="SAM" id="MobiDB-lite"/>
    </source>
</evidence>
<feature type="compositionally biased region" description="Basic and acidic residues" evidence="1">
    <location>
        <begin position="1"/>
        <end position="12"/>
    </location>
</feature>
<feature type="region of interest" description="Disordered" evidence="1">
    <location>
        <begin position="1"/>
        <end position="27"/>
    </location>
</feature>
<reference evidence="3" key="1">
    <citation type="submission" date="2022-11" db="UniProtKB">
        <authorList>
            <consortium name="WormBaseParasite"/>
        </authorList>
    </citation>
    <scope>IDENTIFICATION</scope>
</reference>
<evidence type="ECO:0000313" key="2">
    <source>
        <dbReference type="Proteomes" id="UP000887574"/>
    </source>
</evidence>
<organism evidence="2 3">
    <name type="scientific">Ditylenchus dipsaci</name>
    <dbReference type="NCBI Taxonomy" id="166011"/>
    <lineage>
        <taxon>Eukaryota</taxon>
        <taxon>Metazoa</taxon>
        <taxon>Ecdysozoa</taxon>
        <taxon>Nematoda</taxon>
        <taxon>Chromadorea</taxon>
        <taxon>Rhabditida</taxon>
        <taxon>Tylenchina</taxon>
        <taxon>Tylenchomorpha</taxon>
        <taxon>Sphaerularioidea</taxon>
        <taxon>Anguinidae</taxon>
        <taxon>Anguininae</taxon>
        <taxon>Ditylenchus</taxon>
    </lineage>
</organism>
<evidence type="ECO:0000313" key="3">
    <source>
        <dbReference type="WBParaSite" id="jg15961"/>
    </source>
</evidence>
<dbReference type="AlphaFoldDB" id="A0A915D4Z6"/>
<sequence>MGKAKQRNDISKYRASKPPGRKFHQDYDKPSSFLVARTYYEFVPLPATHKRPNAAPTQDVSIALLDSLRAILENDYKMMRIDPVGLPDYALAYHGAKISITPTLTFVEQRFVVHSRSKCFMSHESRKSLSKNRRKQSCQVTVGPSKEMLATSLSSSRKSSALRQSVMSMRLQISSA</sequence>
<dbReference type="WBParaSite" id="jg15961">
    <property type="protein sequence ID" value="jg15961"/>
    <property type="gene ID" value="jg15961"/>
</dbReference>
<protein>
    <submittedName>
        <fullName evidence="3">Uncharacterized protein</fullName>
    </submittedName>
</protein>
<keyword evidence="2" id="KW-1185">Reference proteome</keyword>
<name>A0A915D4Z6_9BILA</name>
<accession>A0A915D4Z6</accession>